<evidence type="ECO:0000259" key="2">
    <source>
        <dbReference type="Pfam" id="PF13808"/>
    </source>
</evidence>
<sequence>MILVADPRDGRGLRYPAVALLCAAVSAVLAGARSLIATSEWITDAPQYALGVLGFAADPLTGLRPVPHAAAVRRLLQRETVMRRTRRSALFCRPEPHPRPIRRRRRGRRRVIAVDGNVLRGSRTKTPTAVQTAGCDGPLRRGPGPRVHAARLPGALAHRRTGRGGCRGQDTVRPAVTSPSSRAVAAPRGRDTGAPVGLHVDLHGGCVVFARVPGRGCPRPSARPPEHP</sequence>
<dbReference type="InterPro" id="IPR032806">
    <property type="entry name" value="YbfD_N"/>
</dbReference>
<keyword evidence="4" id="KW-1185">Reference proteome</keyword>
<protein>
    <submittedName>
        <fullName evidence="3">Transposase family protein</fullName>
    </submittedName>
</protein>
<reference evidence="3 4" key="1">
    <citation type="submission" date="2018-10" db="EMBL/GenBank/DDBJ databases">
        <title>The genome of Streptomyces dangxiongensis Z022.</title>
        <authorList>
            <person name="Zhang B."/>
        </authorList>
    </citation>
    <scope>NUCLEOTIDE SEQUENCE [LARGE SCALE GENOMIC DNA]</scope>
    <source>
        <strain evidence="3 4">Z022</strain>
    </source>
</reference>
<dbReference type="EMBL" id="CP033073">
    <property type="protein sequence ID" value="AYN43297.1"/>
    <property type="molecule type" value="Genomic_DNA"/>
</dbReference>
<accession>A0A3G2JRF7</accession>
<dbReference type="OrthoDB" id="3636008at2"/>
<gene>
    <name evidence="3" type="ORF">D9753_35485</name>
</gene>
<feature type="domain" description="H repeat-associated protein N-terminal" evidence="2">
    <location>
        <begin position="4"/>
        <end position="78"/>
    </location>
</feature>
<proteinExistence type="predicted"/>
<name>A0A3G2JRF7_9ACTN</name>
<evidence type="ECO:0000313" key="4">
    <source>
        <dbReference type="Proteomes" id="UP000268329"/>
    </source>
</evidence>
<feature type="region of interest" description="Disordered" evidence="1">
    <location>
        <begin position="125"/>
        <end position="146"/>
    </location>
</feature>
<organism evidence="3 4">
    <name type="scientific">Streptomyces dangxiongensis</name>
    <dbReference type="NCBI Taxonomy" id="1442032"/>
    <lineage>
        <taxon>Bacteria</taxon>
        <taxon>Bacillati</taxon>
        <taxon>Actinomycetota</taxon>
        <taxon>Actinomycetes</taxon>
        <taxon>Kitasatosporales</taxon>
        <taxon>Streptomycetaceae</taxon>
        <taxon>Streptomyces</taxon>
    </lineage>
</organism>
<dbReference type="KEGG" id="sdd:D9753_35485"/>
<evidence type="ECO:0000256" key="1">
    <source>
        <dbReference type="SAM" id="MobiDB-lite"/>
    </source>
</evidence>
<feature type="region of interest" description="Disordered" evidence="1">
    <location>
        <begin position="158"/>
        <end position="192"/>
    </location>
</feature>
<dbReference type="Proteomes" id="UP000268329">
    <property type="component" value="Chromosome"/>
</dbReference>
<evidence type="ECO:0000313" key="3">
    <source>
        <dbReference type="EMBL" id="AYN43297.1"/>
    </source>
</evidence>
<dbReference type="AlphaFoldDB" id="A0A3G2JRF7"/>
<dbReference type="Pfam" id="PF13808">
    <property type="entry name" value="DDE_Tnp_1_assoc"/>
    <property type="match status" value="1"/>
</dbReference>